<dbReference type="SUPFAM" id="SSF51391">
    <property type="entry name" value="Thiamin phosphate synthase"/>
    <property type="match status" value="1"/>
</dbReference>
<dbReference type="CDD" id="cd00564">
    <property type="entry name" value="TMP_TenI"/>
    <property type="match status" value="1"/>
</dbReference>
<dbReference type="GO" id="GO:0009228">
    <property type="term" value="P:thiamine biosynthetic process"/>
    <property type="evidence" value="ECO:0007669"/>
    <property type="project" value="UniProtKB-KW"/>
</dbReference>
<comment type="caution">
    <text evidence="4">The sequence shown here is derived from an EMBL/GenBank/DDBJ whole genome shotgun (WGS) entry which is preliminary data.</text>
</comment>
<dbReference type="PANTHER" id="PTHR20857:SF15">
    <property type="entry name" value="THIAMINE-PHOSPHATE SYNTHASE"/>
    <property type="match status" value="1"/>
</dbReference>
<comment type="pathway">
    <text evidence="1">Cofactor biosynthesis; thiamine diphosphate biosynthesis.</text>
</comment>
<keyword evidence="2" id="KW-0784">Thiamine biosynthesis</keyword>
<gene>
    <name evidence="4" type="ORF">F4V44_15010</name>
</gene>
<feature type="domain" description="Thiamine phosphate synthase/TenI" evidence="3">
    <location>
        <begin position="2"/>
        <end position="178"/>
    </location>
</feature>
<sequence length="194" mass="21656">MLILVTNRKLCKQDFLAQIDQLAKGKPHSIMLREKDLELDEYEALAIQVNDICKHHNVPLIINQNISVANKLRLTNIQLSMENLRKYQCELQSFNRIGASVHSAEEAKEAVSLGATHLIAGHVFSTDSKKRVPPRGISFLKDVCDSVNIPVFAIGGIKRYHVKEILATGAKGYCIMSEAMTSPHPVRLANDFHS</sequence>
<evidence type="ECO:0000256" key="2">
    <source>
        <dbReference type="ARBA" id="ARBA00022977"/>
    </source>
</evidence>
<reference evidence="4 5" key="1">
    <citation type="submission" date="2019-09" db="EMBL/GenBank/DDBJ databases">
        <title>Whole genome sequences of isolates from the Mars Exploration Rovers.</title>
        <authorList>
            <person name="Seuylemezian A."/>
            <person name="Vaishampayan P."/>
        </authorList>
    </citation>
    <scope>NUCLEOTIDE SEQUENCE [LARGE SCALE GENOMIC DNA]</scope>
    <source>
        <strain evidence="4 5">MER_TA_151</strain>
    </source>
</reference>
<dbReference type="InterPro" id="IPR013785">
    <property type="entry name" value="Aldolase_TIM"/>
</dbReference>
<dbReference type="RefSeq" id="WP_150440835.1">
    <property type="nucleotide sequence ID" value="NZ_VYKL01000022.1"/>
</dbReference>
<dbReference type="Pfam" id="PF02581">
    <property type="entry name" value="TMP-TENI"/>
    <property type="match status" value="1"/>
</dbReference>
<dbReference type="AlphaFoldDB" id="A0A5J5HMK2"/>
<evidence type="ECO:0000313" key="4">
    <source>
        <dbReference type="EMBL" id="KAA9022582.1"/>
    </source>
</evidence>
<evidence type="ECO:0000256" key="1">
    <source>
        <dbReference type="ARBA" id="ARBA00004948"/>
    </source>
</evidence>
<dbReference type="Proteomes" id="UP000326671">
    <property type="component" value="Unassembled WGS sequence"/>
</dbReference>
<dbReference type="OrthoDB" id="9815348at2"/>
<dbReference type="InterPro" id="IPR036206">
    <property type="entry name" value="ThiamineP_synth_sf"/>
</dbReference>
<accession>A0A5J5HMK2</accession>
<proteinExistence type="predicted"/>
<dbReference type="EMBL" id="VYKL01000022">
    <property type="protein sequence ID" value="KAA9022582.1"/>
    <property type="molecule type" value="Genomic_DNA"/>
</dbReference>
<organism evidence="4 5">
    <name type="scientific">Niallia endozanthoxylica</name>
    <dbReference type="NCBI Taxonomy" id="2036016"/>
    <lineage>
        <taxon>Bacteria</taxon>
        <taxon>Bacillati</taxon>
        <taxon>Bacillota</taxon>
        <taxon>Bacilli</taxon>
        <taxon>Bacillales</taxon>
        <taxon>Bacillaceae</taxon>
        <taxon>Niallia</taxon>
    </lineage>
</organism>
<dbReference type="PANTHER" id="PTHR20857">
    <property type="entry name" value="THIAMINE-PHOSPHATE PYROPHOSPHORYLASE"/>
    <property type="match status" value="1"/>
</dbReference>
<evidence type="ECO:0000259" key="3">
    <source>
        <dbReference type="Pfam" id="PF02581"/>
    </source>
</evidence>
<dbReference type="GO" id="GO:0004789">
    <property type="term" value="F:thiamine-phosphate diphosphorylase activity"/>
    <property type="evidence" value="ECO:0007669"/>
    <property type="project" value="TreeGrafter"/>
</dbReference>
<protein>
    <submittedName>
        <fullName evidence="4">Thiamine phosphate synthase</fullName>
    </submittedName>
</protein>
<dbReference type="GO" id="GO:0005737">
    <property type="term" value="C:cytoplasm"/>
    <property type="evidence" value="ECO:0007669"/>
    <property type="project" value="TreeGrafter"/>
</dbReference>
<dbReference type="InterPro" id="IPR022998">
    <property type="entry name" value="ThiamineP_synth_TenI"/>
</dbReference>
<keyword evidence="5" id="KW-1185">Reference proteome</keyword>
<evidence type="ECO:0000313" key="5">
    <source>
        <dbReference type="Proteomes" id="UP000326671"/>
    </source>
</evidence>
<name>A0A5J5HMK2_9BACI</name>
<dbReference type="Gene3D" id="3.20.20.70">
    <property type="entry name" value="Aldolase class I"/>
    <property type="match status" value="1"/>
</dbReference>